<sequence length="183" mass="20609">MHDELPAHEALLDRGWGTVQGARIKEARPQIHPWERGVNPDLHVIPAGNPNAVDLKTVLNFEAMQNNGLLYMLAIDEQSRLRVAPETLLEGRDETGKERRLGHPALIEGAEDINDIEGHENKKKFRICGEIGWDAEKGVVYAMAKSGRYSRHPDRGPYQSEHLRRRLAACGLNVDMRPVPDNE</sequence>
<protein>
    <submittedName>
        <fullName evidence="1">Uncharacterized protein</fullName>
    </submittedName>
</protein>
<accession>A0A2S7E870</accession>
<evidence type="ECO:0000313" key="2">
    <source>
        <dbReference type="Proteomes" id="UP000239939"/>
    </source>
</evidence>
<dbReference type="EMBL" id="MDEJ01000214">
    <property type="protein sequence ID" value="PPU86324.1"/>
    <property type="molecule type" value="Genomic_DNA"/>
</dbReference>
<name>A0A2S7E870_9XANT</name>
<comment type="caution">
    <text evidence="1">The sequence shown here is derived from an EMBL/GenBank/DDBJ whole genome shotgun (WGS) entry which is preliminary data.</text>
</comment>
<evidence type="ECO:0000313" key="1">
    <source>
        <dbReference type="EMBL" id="PPU86324.1"/>
    </source>
</evidence>
<organism evidence="1 2">
    <name type="scientific">Xanthomonas populi</name>
    <dbReference type="NCBI Taxonomy" id="53414"/>
    <lineage>
        <taxon>Bacteria</taxon>
        <taxon>Pseudomonadati</taxon>
        <taxon>Pseudomonadota</taxon>
        <taxon>Gammaproteobacteria</taxon>
        <taxon>Lysobacterales</taxon>
        <taxon>Lysobacteraceae</taxon>
        <taxon>Xanthomonas</taxon>
    </lineage>
</organism>
<gene>
    <name evidence="1" type="ORF">XpopCFBP1817_19500</name>
</gene>
<keyword evidence="2" id="KW-1185">Reference proteome</keyword>
<dbReference type="AlphaFoldDB" id="A0A2S7E870"/>
<dbReference type="Proteomes" id="UP000239939">
    <property type="component" value="Unassembled WGS sequence"/>
</dbReference>
<reference evidence="2" key="1">
    <citation type="submission" date="2016-08" db="EMBL/GenBank/DDBJ databases">
        <authorList>
            <person name="Merda D."/>
            <person name="Briand M."/>
            <person name="Taghouti G."/>
            <person name="Carrere S."/>
            <person name="Gouzy J."/>
            <person name="Portier P."/>
            <person name="Jacques M.-A."/>
            <person name="Fischer-Le Saux M."/>
        </authorList>
    </citation>
    <scope>NUCLEOTIDE SEQUENCE [LARGE SCALE GENOMIC DNA]</scope>
    <source>
        <strain evidence="2">CFBP1817</strain>
    </source>
</reference>
<proteinExistence type="predicted"/>